<comment type="caution">
    <text evidence="2">The sequence shown here is derived from an EMBL/GenBank/DDBJ whole genome shotgun (WGS) entry which is preliminary data.</text>
</comment>
<reference evidence="2 3" key="1">
    <citation type="submission" date="2023-03" db="EMBL/GenBank/DDBJ databases">
        <title>WGS of Gossypium arboreum.</title>
        <authorList>
            <person name="Yu D."/>
        </authorList>
    </citation>
    <scope>NUCLEOTIDE SEQUENCE [LARGE SCALE GENOMIC DNA]</scope>
    <source>
        <tissue evidence="2">Leaf</tissue>
    </source>
</reference>
<accession>A0ABR0MFN2</accession>
<gene>
    <name evidence="2" type="ORF">PVK06_048227</name>
</gene>
<dbReference type="Proteomes" id="UP001358586">
    <property type="component" value="Chromosome 13"/>
</dbReference>
<sequence>MAKASRDHILINNTTKKRVPLTPFELRPGWTRDNDVEDPNNDHPIILGR</sequence>
<evidence type="ECO:0000313" key="2">
    <source>
        <dbReference type="EMBL" id="KAK5771971.1"/>
    </source>
</evidence>
<feature type="region of interest" description="Disordered" evidence="1">
    <location>
        <begin position="28"/>
        <end position="49"/>
    </location>
</feature>
<dbReference type="EMBL" id="JARKNE010000013">
    <property type="protein sequence ID" value="KAK5771971.1"/>
    <property type="molecule type" value="Genomic_DNA"/>
</dbReference>
<name>A0ABR0MFN2_GOSAR</name>
<keyword evidence="3" id="KW-1185">Reference proteome</keyword>
<evidence type="ECO:0000313" key="3">
    <source>
        <dbReference type="Proteomes" id="UP001358586"/>
    </source>
</evidence>
<organism evidence="2 3">
    <name type="scientific">Gossypium arboreum</name>
    <name type="common">Tree cotton</name>
    <name type="synonym">Gossypium nanking</name>
    <dbReference type="NCBI Taxonomy" id="29729"/>
    <lineage>
        <taxon>Eukaryota</taxon>
        <taxon>Viridiplantae</taxon>
        <taxon>Streptophyta</taxon>
        <taxon>Embryophyta</taxon>
        <taxon>Tracheophyta</taxon>
        <taxon>Spermatophyta</taxon>
        <taxon>Magnoliopsida</taxon>
        <taxon>eudicotyledons</taxon>
        <taxon>Gunneridae</taxon>
        <taxon>Pentapetalae</taxon>
        <taxon>rosids</taxon>
        <taxon>malvids</taxon>
        <taxon>Malvales</taxon>
        <taxon>Malvaceae</taxon>
        <taxon>Malvoideae</taxon>
        <taxon>Gossypium</taxon>
    </lineage>
</organism>
<proteinExistence type="predicted"/>
<protein>
    <submittedName>
        <fullName evidence="2">Uncharacterized protein</fullName>
    </submittedName>
</protein>
<evidence type="ECO:0000256" key="1">
    <source>
        <dbReference type="SAM" id="MobiDB-lite"/>
    </source>
</evidence>